<reference evidence="2" key="2">
    <citation type="submission" date="2020-11" db="EMBL/GenBank/DDBJ databases">
        <authorList>
            <person name="McCartney M.A."/>
            <person name="Auch B."/>
            <person name="Kono T."/>
            <person name="Mallez S."/>
            <person name="Becker A."/>
            <person name="Gohl D.M."/>
            <person name="Silverstein K.A.T."/>
            <person name="Koren S."/>
            <person name="Bechman K.B."/>
            <person name="Herman A."/>
            <person name="Abrahante J.E."/>
            <person name="Garbe J."/>
        </authorList>
    </citation>
    <scope>NUCLEOTIDE SEQUENCE</scope>
    <source>
        <strain evidence="2">Duluth1</strain>
        <tissue evidence="2">Whole animal</tissue>
    </source>
</reference>
<dbReference type="Proteomes" id="UP000828390">
    <property type="component" value="Unassembled WGS sequence"/>
</dbReference>
<proteinExistence type="predicted"/>
<protein>
    <submittedName>
        <fullName evidence="2">Uncharacterized protein</fullName>
    </submittedName>
</protein>
<name>A0A9D4CZ20_DREPO</name>
<evidence type="ECO:0000256" key="1">
    <source>
        <dbReference type="SAM" id="MobiDB-lite"/>
    </source>
</evidence>
<keyword evidence="3" id="KW-1185">Reference proteome</keyword>
<organism evidence="2 3">
    <name type="scientific">Dreissena polymorpha</name>
    <name type="common">Zebra mussel</name>
    <name type="synonym">Mytilus polymorpha</name>
    <dbReference type="NCBI Taxonomy" id="45954"/>
    <lineage>
        <taxon>Eukaryota</taxon>
        <taxon>Metazoa</taxon>
        <taxon>Spiralia</taxon>
        <taxon>Lophotrochozoa</taxon>
        <taxon>Mollusca</taxon>
        <taxon>Bivalvia</taxon>
        <taxon>Autobranchia</taxon>
        <taxon>Heteroconchia</taxon>
        <taxon>Euheterodonta</taxon>
        <taxon>Imparidentia</taxon>
        <taxon>Neoheterodontei</taxon>
        <taxon>Myida</taxon>
        <taxon>Dreissenoidea</taxon>
        <taxon>Dreissenidae</taxon>
        <taxon>Dreissena</taxon>
    </lineage>
</organism>
<evidence type="ECO:0000313" key="2">
    <source>
        <dbReference type="EMBL" id="KAH3735857.1"/>
    </source>
</evidence>
<accession>A0A9D4CZ20</accession>
<dbReference type="AlphaFoldDB" id="A0A9D4CZ20"/>
<sequence>MYHWATLSNRPDADRQRKPPKINPIRASRTATVPARYLSCIAESRAPLFMDQAICLIVTPRQNSSGNMDDIM</sequence>
<dbReference type="EMBL" id="JAIWYP010000011">
    <property type="protein sequence ID" value="KAH3735857.1"/>
    <property type="molecule type" value="Genomic_DNA"/>
</dbReference>
<reference evidence="2" key="1">
    <citation type="journal article" date="2019" name="bioRxiv">
        <title>The Genome of the Zebra Mussel, Dreissena polymorpha: A Resource for Invasive Species Research.</title>
        <authorList>
            <person name="McCartney M.A."/>
            <person name="Auch B."/>
            <person name="Kono T."/>
            <person name="Mallez S."/>
            <person name="Zhang Y."/>
            <person name="Obille A."/>
            <person name="Becker A."/>
            <person name="Abrahante J.E."/>
            <person name="Garbe J."/>
            <person name="Badalamenti J.P."/>
            <person name="Herman A."/>
            <person name="Mangelson H."/>
            <person name="Liachko I."/>
            <person name="Sullivan S."/>
            <person name="Sone E.D."/>
            <person name="Koren S."/>
            <person name="Silverstein K.A.T."/>
            <person name="Beckman K.B."/>
            <person name="Gohl D.M."/>
        </authorList>
    </citation>
    <scope>NUCLEOTIDE SEQUENCE</scope>
    <source>
        <strain evidence="2">Duluth1</strain>
        <tissue evidence="2">Whole animal</tissue>
    </source>
</reference>
<feature type="region of interest" description="Disordered" evidence="1">
    <location>
        <begin position="1"/>
        <end position="27"/>
    </location>
</feature>
<gene>
    <name evidence="2" type="ORF">DPMN_042415</name>
</gene>
<evidence type="ECO:0000313" key="3">
    <source>
        <dbReference type="Proteomes" id="UP000828390"/>
    </source>
</evidence>
<comment type="caution">
    <text evidence="2">The sequence shown here is derived from an EMBL/GenBank/DDBJ whole genome shotgun (WGS) entry which is preliminary data.</text>
</comment>